<keyword evidence="1" id="KW-0378">Hydrolase</keyword>
<dbReference type="Gene3D" id="3.60.15.10">
    <property type="entry name" value="Ribonuclease Z/Hydroxyacylglutathione hydrolase-like"/>
    <property type="match status" value="1"/>
</dbReference>
<name>A0A0K1QG48_9BACT</name>
<dbReference type="PANTHER" id="PTHR43546">
    <property type="entry name" value="UPF0173 METAL-DEPENDENT HYDROLASE MJ1163-RELATED"/>
    <property type="match status" value="1"/>
</dbReference>
<evidence type="ECO:0000313" key="3">
    <source>
        <dbReference type="EMBL" id="AKV04410.1"/>
    </source>
</evidence>
<proteinExistence type="predicted"/>
<keyword evidence="4" id="KW-1185">Reference proteome</keyword>
<accession>A0A0K1QG48</accession>
<reference evidence="3 4" key="1">
    <citation type="submission" date="2015-08" db="EMBL/GenBank/DDBJ databases">
        <authorList>
            <person name="Babu N.S."/>
            <person name="Beckwith C.J."/>
            <person name="Beseler K.G."/>
            <person name="Brison A."/>
            <person name="Carone J.V."/>
            <person name="Caskin T.P."/>
            <person name="Diamond M."/>
            <person name="Durham M.E."/>
            <person name="Foxe J.M."/>
            <person name="Go M."/>
            <person name="Henderson B.A."/>
            <person name="Jones I.B."/>
            <person name="McGettigan J.A."/>
            <person name="Micheletti S.J."/>
            <person name="Nasrallah M.E."/>
            <person name="Ortiz D."/>
            <person name="Piller C.R."/>
            <person name="Privatt S.R."/>
            <person name="Schneider S.L."/>
            <person name="Sharp S."/>
            <person name="Smith T.C."/>
            <person name="Stanton J.D."/>
            <person name="Ullery H.E."/>
            <person name="Wilson R.J."/>
            <person name="Serrano M.G."/>
            <person name="Buck G."/>
            <person name="Lee V."/>
            <person name="Wang Y."/>
            <person name="Carvalho R."/>
            <person name="Voegtly L."/>
            <person name="Shi R."/>
            <person name="Duckworth R."/>
            <person name="Johnson A."/>
            <person name="Loviza R."/>
            <person name="Walstead R."/>
            <person name="Shah Z."/>
            <person name="Kiflezghi M."/>
            <person name="Wade K."/>
            <person name="Ball S.L."/>
            <person name="Bradley K.W."/>
            <person name="Asai D.J."/>
            <person name="Bowman C.A."/>
            <person name="Russell D.A."/>
            <person name="Pope W.H."/>
            <person name="Jacobs-Sera D."/>
            <person name="Hendrix R.W."/>
            <person name="Hatfull G.F."/>
        </authorList>
    </citation>
    <scope>NUCLEOTIDE SEQUENCE [LARGE SCALE GENOMIC DNA]</scope>
    <source>
        <strain evidence="3 4">DSM 27648</strain>
    </source>
</reference>
<dbReference type="Proteomes" id="UP000064967">
    <property type="component" value="Chromosome"/>
</dbReference>
<dbReference type="GO" id="GO:0016787">
    <property type="term" value="F:hydrolase activity"/>
    <property type="evidence" value="ECO:0007669"/>
    <property type="project" value="UniProtKB-KW"/>
</dbReference>
<dbReference type="SUPFAM" id="SSF56281">
    <property type="entry name" value="Metallo-hydrolase/oxidoreductase"/>
    <property type="match status" value="1"/>
</dbReference>
<feature type="domain" description="Metallo-beta-lactamase" evidence="2">
    <location>
        <begin position="53"/>
        <end position="253"/>
    </location>
</feature>
<dbReference type="InterPro" id="IPR036866">
    <property type="entry name" value="RibonucZ/Hydroxyglut_hydro"/>
</dbReference>
<evidence type="ECO:0000313" key="4">
    <source>
        <dbReference type="Proteomes" id="UP000064967"/>
    </source>
</evidence>
<dbReference type="InterPro" id="IPR050114">
    <property type="entry name" value="UPF0173_UPF0282_UlaG_hydrolase"/>
</dbReference>
<gene>
    <name evidence="3" type="ORF">AKJ09_11073</name>
</gene>
<dbReference type="PANTHER" id="PTHR43546:SF9">
    <property type="entry name" value="L-ASCORBATE-6-PHOSPHATE LACTONASE ULAG-RELATED"/>
    <property type="match status" value="1"/>
</dbReference>
<dbReference type="Pfam" id="PF12706">
    <property type="entry name" value="Lactamase_B_2"/>
    <property type="match status" value="1"/>
</dbReference>
<dbReference type="AlphaFoldDB" id="A0A0K1QG48"/>
<sequence>MLPFGALALLGCAATGPSPKSAAETASAVEIQFIRSATVAIKYKNLDRKSVTILVDPILADKGTEPPIDFSNTNKNPTIELPVDKKQLLESADAILITHYHPDHFDLEAERIVPRDTLIFCQPYDEARLREKGFSNLQVIDRTFTWKGITISRLLARHHEGAVGAPPFGESSSYSLQTKKEALFFTGDAILDDRLRAALTSVRPNVIVANTGECQFTKENPVLTPGTPMTLTVGELKEMTQLLPRSKVVAVHMDAINHCQLTKDGLRKYVASEHLKGSIVVPTEGDVMAYDALMKN</sequence>
<dbReference type="KEGG" id="llu:AKJ09_11073"/>
<organism evidence="3 4">
    <name type="scientific">Labilithrix luteola</name>
    <dbReference type="NCBI Taxonomy" id="1391654"/>
    <lineage>
        <taxon>Bacteria</taxon>
        <taxon>Pseudomonadati</taxon>
        <taxon>Myxococcota</taxon>
        <taxon>Polyangia</taxon>
        <taxon>Polyangiales</taxon>
        <taxon>Labilitrichaceae</taxon>
        <taxon>Labilithrix</taxon>
    </lineage>
</organism>
<evidence type="ECO:0000256" key="1">
    <source>
        <dbReference type="ARBA" id="ARBA00022801"/>
    </source>
</evidence>
<dbReference type="InterPro" id="IPR001279">
    <property type="entry name" value="Metallo-B-lactamas"/>
</dbReference>
<dbReference type="EMBL" id="CP012333">
    <property type="protein sequence ID" value="AKV04410.1"/>
    <property type="molecule type" value="Genomic_DNA"/>
</dbReference>
<protein>
    <submittedName>
        <fullName evidence="3">Putative exported protein</fullName>
    </submittedName>
</protein>
<evidence type="ECO:0000259" key="2">
    <source>
        <dbReference type="Pfam" id="PF12706"/>
    </source>
</evidence>